<gene>
    <name evidence="1" type="ORF">METZ01_LOCUS285296</name>
</gene>
<proteinExistence type="predicted"/>
<evidence type="ECO:0000313" key="1">
    <source>
        <dbReference type="EMBL" id="SVC32442.1"/>
    </source>
</evidence>
<reference evidence="1" key="1">
    <citation type="submission" date="2018-05" db="EMBL/GenBank/DDBJ databases">
        <authorList>
            <person name="Lanie J.A."/>
            <person name="Ng W.-L."/>
            <person name="Kazmierczak K.M."/>
            <person name="Andrzejewski T.M."/>
            <person name="Davidsen T.M."/>
            <person name="Wayne K.J."/>
            <person name="Tettelin H."/>
            <person name="Glass J.I."/>
            <person name="Rusch D."/>
            <person name="Podicherti R."/>
            <person name="Tsui H.-C.T."/>
            <person name="Winkler M.E."/>
        </authorList>
    </citation>
    <scope>NUCLEOTIDE SEQUENCE</scope>
</reference>
<dbReference type="AlphaFoldDB" id="A0A382LBC2"/>
<accession>A0A382LBC2</accession>
<dbReference type="EMBL" id="UINC01085160">
    <property type="protein sequence ID" value="SVC32442.1"/>
    <property type="molecule type" value="Genomic_DNA"/>
</dbReference>
<name>A0A382LBC2_9ZZZZ</name>
<organism evidence="1">
    <name type="scientific">marine metagenome</name>
    <dbReference type="NCBI Taxonomy" id="408172"/>
    <lineage>
        <taxon>unclassified sequences</taxon>
        <taxon>metagenomes</taxon>
        <taxon>ecological metagenomes</taxon>
    </lineage>
</organism>
<protein>
    <submittedName>
        <fullName evidence="1">Uncharacterized protein</fullName>
    </submittedName>
</protein>
<feature type="non-terminal residue" evidence="1">
    <location>
        <position position="1"/>
    </location>
</feature>
<sequence length="126" mass="14189">RSVGKYAIEVTVHNHTLPTQQFEQAGITWYNEGKPIIKEVKELIDGDLYIIPGKQAMASQSVRLRLIVTADSWDAQYCPQGETEFRSAGTGELPPNGNDQVSIQCYNGPAEGEHWIRFESFCIKKF</sequence>